<proteinExistence type="predicted"/>
<organism evidence="1 2">
    <name type="scientific">Trichonephila clavata</name>
    <name type="common">Joro spider</name>
    <name type="synonym">Nephila clavata</name>
    <dbReference type="NCBI Taxonomy" id="2740835"/>
    <lineage>
        <taxon>Eukaryota</taxon>
        <taxon>Metazoa</taxon>
        <taxon>Ecdysozoa</taxon>
        <taxon>Arthropoda</taxon>
        <taxon>Chelicerata</taxon>
        <taxon>Arachnida</taxon>
        <taxon>Araneae</taxon>
        <taxon>Araneomorphae</taxon>
        <taxon>Entelegynae</taxon>
        <taxon>Araneoidea</taxon>
        <taxon>Nephilidae</taxon>
        <taxon>Trichonephila</taxon>
    </lineage>
</organism>
<name>A0A8X6GR86_TRICU</name>
<dbReference type="Gene3D" id="3.40.50.450">
    <property type="match status" value="1"/>
</dbReference>
<dbReference type="EMBL" id="BMAO01006554">
    <property type="protein sequence ID" value="GFR09478.1"/>
    <property type="molecule type" value="Genomic_DNA"/>
</dbReference>
<protein>
    <submittedName>
        <fullName evidence="1">DNA-protecting protein DprA</fullName>
    </submittedName>
</protein>
<evidence type="ECO:0000313" key="1">
    <source>
        <dbReference type="EMBL" id="GFR09478.1"/>
    </source>
</evidence>
<gene>
    <name evidence="1" type="primary">dprA</name>
    <name evidence="1" type="ORF">TNCT_370361</name>
</gene>
<dbReference type="Proteomes" id="UP000887116">
    <property type="component" value="Unassembled WGS sequence"/>
</dbReference>
<dbReference type="AlphaFoldDB" id="A0A8X6GR86"/>
<reference evidence="1" key="1">
    <citation type="submission" date="2020-07" db="EMBL/GenBank/DDBJ databases">
        <title>Multicomponent nature underlies the extraordinary mechanical properties of spider dragline silk.</title>
        <authorList>
            <person name="Kono N."/>
            <person name="Nakamura H."/>
            <person name="Mori M."/>
            <person name="Yoshida Y."/>
            <person name="Ohtoshi R."/>
            <person name="Malay A.D."/>
            <person name="Moran D.A.P."/>
            <person name="Tomita M."/>
            <person name="Numata K."/>
            <person name="Arakawa K."/>
        </authorList>
    </citation>
    <scope>NUCLEOTIDE SEQUENCE</scope>
</reference>
<keyword evidence="2" id="KW-1185">Reference proteome</keyword>
<comment type="caution">
    <text evidence="1">The sequence shown here is derived from an EMBL/GenBank/DDBJ whole genome shotgun (WGS) entry which is preliminary data.</text>
</comment>
<sequence length="103" mass="11619">MKINKLNNKELEVWLSLARTIGPIKFFSILRTHGSLDEVLKYLNKVANNKVYGIQDAREEINNAERIGAKIIPACDPDYPDLLRNISNCPPVITALGYIIIKP</sequence>
<evidence type="ECO:0000313" key="2">
    <source>
        <dbReference type="Proteomes" id="UP000887116"/>
    </source>
</evidence>
<accession>A0A8X6GR86</accession>